<reference evidence="2 3" key="1">
    <citation type="submission" date="2021-01" db="EMBL/GenBank/DDBJ databases">
        <title>Draft genome sequence of Micromonospora sp. strain STR1s_6.</title>
        <authorList>
            <person name="Karlyshev A."/>
            <person name="Jawad R."/>
        </authorList>
    </citation>
    <scope>NUCLEOTIDE SEQUENCE [LARGE SCALE GENOMIC DNA]</scope>
    <source>
        <strain evidence="2 3">STR1S-6</strain>
    </source>
</reference>
<dbReference type="Pfam" id="PF12680">
    <property type="entry name" value="SnoaL_2"/>
    <property type="match status" value="1"/>
</dbReference>
<protein>
    <submittedName>
        <fullName evidence="2">Nuclear transport factor 2 family protein</fullName>
    </submittedName>
</protein>
<dbReference type="Proteomes" id="UP000622245">
    <property type="component" value="Unassembled WGS sequence"/>
</dbReference>
<evidence type="ECO:0000259" key="1">
    <source>
        <dbReference type="Pfam" id="PF12680"/>
    </source>
</evidence>
<dbReference type="RefSeq" id="WP_203151282.1">
    <property type="nucleotide sequence ID" value="NZ_JAEVHL010000221.1"/>
</dbReference>
<name>A0ABS1YPD6_9ACTN</name>
<dbReference type="InterPro" id="IPR032710">
    <property type="entry name" value="NTF2-like_dom_sf"/>
</dbReference>
<feature type="domain" description="SnoaL-like" evidence="1">
    <location>
        <begin position="11"/>
        <end position="103"/>
    </location>
</feature>
<comment type="caution">
    <text evidence="2">The sequence shown here is derived from an EMBL/GenBank/DDBJ whole genome shotgun (WGS) entry which is preliminary data.</text>
</comment>
<dbReference type="Gene3D" id="3.10.450.50">
    <property type="match status" value="1"/>
</dbReference>
<keyword evidence="3" id="KW-1185">Reference proteome</keyword>
<sequence length="121" mass="14001">MAENQAAAEQVRRYYRLVDQDDVAGLVALFAEDAVYRRPGYEQLTGRAQLREFYRNRRVIAHGRHVLRRMTVAGDDVTVEGSFGGTLRDGRQVEVEFADIFVLNTRLLFQRRTTYFFAPLV</sequence>
<organism evidence="2 3">
    <name type="scientific">Micromonospora tarensis</name>
    <dbReference type="NCBI Taxonomy" id="2806100"/>
    <lineage>
        <taxon>Bacteria</taxon>
        <taxon>Bacillati</taxon>
        <taxon>Actinomycetota</taxon>
        <taxon>Actinomycetes</taxon>
        <taxon>Micromonosporales</taxon>
        <taxon>Micromonosporaceae</taxon>
        <taxon>Micromonospora</taxon>
    </lineage>
</organism>
<proteinExistence type="predicted"/>
<accession>A0ABS1YPD6</accession>
<evidence type="ECO:0000313" key="2">
    <source>
        <dbReference type="EMBL" id="MBM0278956.1"/>
    </source>
</evidence>
<evidence type="ECO:0000313" key="3">
    <source>
        <dbReference type="Proteomes" id="UP000622245"/>
    </source>
</evidence>
<gene>
    <name evidence="2" type="ORF">JM949_28585</name>
</gene>
<dbReference type="InterPro" id="IPR037401">
    <property type="entry name" value="SnoaL-like"/>
</dbReference>
<dbReference type="SUPFAM" id="SSF54427">
    <property type="entry name" value="NTF2-like"/>
    <property type="match status" value="1"/>
</dbReference>
<dbReference type="EMBL" id="JAEVHL010000221">
    <property type="protein sequence ID" value="MBM0278956.1"/>
    <property type="molecule type" value="Genomic_DNA"/>
</dbReference>